<organism evidence="3 4">
    <name type="scientific">Carassius auratus</name>
    <name type="common">Goldfish</name>
    <dbReference type="NCBI Taxonomy" id="7957"/>
    <lineage>
        <taxon>Eukaryota</taxon>
        <taxon>Metazoa</taxon>
        <taxon>Chordata</taxon>
        <taxon>Craniata</taxon>
        <taxon>Vertebrata</taxon>
        <taxon>Euteleostomi</taxon>
        <taxon>Actinopterygii</taxon>
        <taxon>Neopterygii</taxon>
        <taxon>Teleostei</taxon>
        <taxon>Ostariophysi</taxon>
        <taxon>Cypriniformes</taxon>
        <taxon>Cyprinidae</taxon>
        <taxon>Cyprininae</taxon>
        <taxon>Carassius</taxon>
    </lineage>
</organism>
<evidence type="ECO:0000259" key="2">
    <source>
        <dbReference type="PROSITE" id="PS50994"/>
    </source>
</evidence>
<dbReference type="GeneID" id="113040790"/>
<proteinExistence type="predicted"/>
<evidence type="ECO:0000313" key="3">
    <source>
        <dbReference type="Proteomes" id="UP000515129"/>
    </source>
</evidence>
<dbReference type="InterPro" id="IPR012337">
    <property type="entry name" value="RNaseH-like_sf"/>
</dbReference>
<evidence type="ECO:0000313" key="4">
    <source>
        <dbReference type="RefSeq" id="XP_026054826.1"/>
    </source>
</evidence>
<sequence length="453" mass="51632">MSELMKEAYYTPSNPGSLGGKKRLKDAVLKDTGVRLSDKQVSEWLAGEDAYTLHKPAPIKYKRNRVVVYGVDTQFQADLVDMIAYAKDNDGHKYLLTCIDVFSKYAWVRVLKNKSGLEVTRAFESILEEGRVPQKLQTDQGKEFFNKQFQDVMKKHDINHFATATDLKASVVERFNRTLKSRMWRFLTATNSRRYIDVLQDIMQGYNTSYHRSIRMRPVDVGKVNEDQVFQNLYGDIKKTERPLFNFKVGDVVRISKVRGPFAKGYEQNYTEEFFTVSSRIPRQPPVYRLTDYDGDVIEGIFYEKELPGETADYVSYYRNQAGGDLPGYAGGGVMYGAGLGGLFRGLFRMAVPLLKRGFSIAKPHLKSAAKNIVSDVVSNVLTRSHNDKAQDGSGLMVMARKRMSKPPGVRRRGQWGKKKTTLGPKKRSVVRRKRKAAVRRKASIKRVVKTIF</sequence>
<evidence type="ECO:0000256" key="1">
    <source>
        <dbReference type="SAM" id="MobiDB-lite"/>
    </source>
</evidence>
<keyword evidence="3" id="KW-1185">Reference proteome</keyword>
<gene>
    <name evidence="4" type="primary">LOC113040790</name>
</gene>
<dbReference type="SUPFAM" id="SSF53098">
    <property type="entry name" value="Ribonuclease H-like"/>
    <property type="match status" value="1"/>
</dbReference>
<dbReference type="PANTHER" id="PTHR46585:SF1">
    <property type="entry name" value="CHROMO DOMAIN-CONTAINING PROTEIN"/>
    <property type="match status" value="1"/>
</dbReference>
<feature type="domain" description="Integrase catalytic" evidence="2">
    <location>
        <begin position="54"/>
        <end position="226"/>
    </location>
</feature>
<dbReference type="OrthoDB" id="8871719at2759"/>
<dbReference type="RefSeq" id="XP_026054826.1">
    <property type="nucleotide sequence ID" value="XM_026199041.1"/>
</dbReference>
<feature type="region of interest" description="Disordered" evidence="1">
    <location>
        <begin position="405"/>
        <end position="430"/>
    </location>
</feature>
<dbReference type="InterPro" id="IPR036397">
    <property type="entry name" value="RNaseH_sf"/>
</dbReference>
<reference evidence="4" key="1">
    <citation type="submission" date="2025-08" db="UniProtKB">
        <authorList>
            <consortium name="RefSeq"/>
        </authorList>
    </citation>
    <scope>IDENTIFICATION</scope>
    <source>
        <strain evidence="4">Wakin</strain>
        <tissue evidence="4">Muscle</tissue>
    </source>
</reference>
<name>A0A6P6J3U8_CARAU</name>
<dbReference type="GO" id="GO:0003676">
    <property type="term" value="F:nucleic acid binding"/>
    <property type="evidence" value="ECO:0007669"/>
    <property type="project" value="InterPro"/>
</dbReference>
<dbReference type="PANTHER" id="PTHR46585">
    <property type="entry name" value="INTEGRASE CORE DOMAIN CONTAINING PROTEIN"/>
    <property type="match status" value="1"/>
</dbReference>
<accession>A0A6P6J3U8</accession>
<dbReference type="Proteomes" id="UP000515129">
    <property type="component" value="Chromosome 22"/>
</dbReference>
<dbReference type="PROSITE" id="PS50994">
    <property type="entry name" value="INTEGRASE"/>
    <property type="match status" value="1"/>
</dbReference>
<dbReference type="Pfam" id="PF00665">
    <property type="entry name" value="rve"/>
    <property type="match status" value="1"/>
</dbReference>
<dbReference type="GO" id="GO:0015074">
    <property type="term" value="P:DNA integration"/>
    <property type="evidence" value="ECO:0007669"/>
    <property type="project" value="InterPro"/>
</dbReference>
<dbReference type="KEGG" id="caua:113040790"/>
<dbReference type="InterPro" id="IPR001584">
    <property type="entry name" value="Integrase_cat-core"/>
</dbReference>
<dbReference type="Gene3D" id="3.30.420.10">
    <property type="entry name" value="Ribonuclease H-like superfamily/Ribonuclease H"/>
    <property type="match status" value="1"/>
</dbReference>
<dbReference type="AlphaFoldDB" id="A0A6P6J3U8"/>
<protein>
    <submittedName>
        <fullName evidence="4">Uncharacterized protein LOC113040790</fullName>
    </submittedName>
</protein>